<evidence type="ECO:0000313" key="1">
    <source>
        <dbReference type="EMBL" id="MEV0362693.1"/>
    </source>
</evidence>
<evidence type="ECO:0000313" key="2">
    <source>
        <dbReference type="Proteomes" id="UP001551658"/>
    </source>
</evidence>
<keyword evidence="2" id="KW-1185">Reference proteome</keyword>
<organism evidence="1 2">
    <name type="scientific">Nocardia fusca</name>
    <dbReference type="NCBI Taxonomy" id="941183"/>
    <lineage>
        <taxon>Bacteria</taxon>
        <taxon>Bacillati</taxon>
        <taxon>Actinomycetota</taxon>
        <taxon>Actinomycetes</taxon>
        <taxon>Mycobacteriales</taxon>
        <taxon>Nocardiaceae</taxon>
        <taxon>Nocardia</taxon>
    </lineage>
</organism>
<sequence>MHGSTTDRQNTEFDFVWLRAVWWALDMDGEAADRNDGGRMRDLEEIRDILGVPPYRGAPTDWEAAGQALGATIPRDFRTLVDAFGPGMIGNDTLLLQPYATDQDYDQVLIHQERMRGLEITWEDETHSPPEFRAKPAIFDEPGVRPVLWACSGLGFYLYWVARPDTDPAAWQIAFESARGEDWQFHSGTATSFLLRLLRGRESSKYLDYLQNVEQHSFTPAG</sequence>
<dbReference type="Proteomes" id="UP001551658">
    <property type="component" value="Unassembled WGS sequence"/>
</dbReference>
<dbReference type="EMBL" id="JBFAIH010000003">
    <property type="protein sequence ID" value="MEV0362693.1"/>
    <property type="molecule type" value="Genomic_DNA"/>
</dbReference>
<dbReference type="RefSeq" id="WP_357975643.1">
    <property type="nucleotide sequence ID" value="NZ_JBFAIH010000003.1"/>
</dbReference>
<name>A0ABV3F4X2_9NOCA</name>
<comment type="caution">
    <text evidence="1">The sequence shown here is derived from an EMBL/GenBank/DDBJ whole genome shotgun (WGS) entry which is preliminary data.</text>
</comment>
<evidence type="ECO:0008006" key="3">
    <source>
        <dbReference type="Google" id="ProtNLM"/>
    </source>
</evidence>
<reference evidence="1 2" key="1">
    <citation type="submission" date="2024-06" db="EMBL/GenBank/DDBJ databases">
        <title>The Natural Products Discovery Center: Release of the First 8490 Sequenced Strains for Exploring Actinobacteria Biosynthetic Diversity.</title>
        <authorList>
            <person name="Kalkreuter E."/>
            <person name="Kautsar S.A."/>
            <person name="Yang D."/>
            <person name="Bader C.D."/>
            <person name="Teijaro C.N."/>
            <person name="Fluegel L."/>
            <person name="Davis C.M."/>
            <person name="Simpson J.R."/>
            <person name="Lauterbach L."/>
            <person name="Steele A.D."/>
            <person name="Gui C."/>
            <person name="Meng S."/>
            <person name="Li G."/>
            <person name="Viehrig K."/>
            <person name="Ye F."/>
            <person name="Su P."/>
            <person name="Kiefer A.F."/>
            <person name="Nichols A."/>
            <person name="Cepeda A.J."/>
            <person name="Yan W."/>
            <person name="Fan B."/>
            <person name="Jiang Y."/>
            <person name="Adhikari A."/>
            <person name="Zheng C.-J."/>
            <person name="Schuster L."/>
            <person name="Cowan T.M."/>
            <person name="Smanski M.J."/>
            <person name="Chevrette M.G."/>
            <person name="De Carvalho L.P.S."/>
            <person name="Shen B."/>
        </authorList>
    </citation>
    <scope>NUCLEOTIDE SEQUENCE [LARGE SCALE GENOMIC DNA]</scope>
    <source>
        <strain evidence="1 2">NPDC050671</strain>
    </source>
</reference>
<protein>
    <recommendedName>
        <fullName evidence="3">Knr4/Smi1-like domain-containing protein</fullName>
    </recommendedName>
</protein>
<proteinExistence type="predicted"/>
<accession>A0ABV3F4X2</accession>
<gene>
    <name evidence="1" type="ORF">AB0H72_08315</name>
</gene>